<evidence type="ECO:0000256" key="10">
    <source>
        <dbReference type="ARBA" id="ARBA00022801"/>
    </source>
</evidence>
<dbReference type="NCBIfam" id="NF012229">
    <property type="entry name" value="bla_class_B_core"/>
    <property type="match status" value="1"/>
</dbReference>
<keyword evidence="12" id="KW-0046">Antibiotic resistance</keyword>
<evidence type="ECO:0000256" key="8">
    <source>
        <dbReference type="ARBA" id="ARBA00022729"/>
    </source>
</evidence>
<dbReference type="GO" id="GO:0008800">
    <property type="term" value="F:beta-lactamase activity"/>
    <property type="evidence" value="ECO:0007669"/>
    <property type="project" value="UniProtKB-EC"/>
</dbReference>
<evidence type="ECO:0000256" key="5">
    <source>
        <dbReference type="ARBA" id="ARBA00011245"/>
    </source>
</evidence>
<protein>
    <recommendedName>
        <fullName evidence="6">beta-lactamase</fullName>
        <ecNumber evidence="6">3.5.2.6</ecNumber>
    </recommendedName>
</protein>
<dbReference type="InterPro" id="IPR036866">
    <property type="entry name" value="RibonucZ/Hydroxyglut_hydro"/>
</dbReference>
<comment type="subunit">
    <text evidence="5">Monomer.</text>
</comment>
<feature type="domain" description="Metallo-beta-lactamase" evidence="14">
    <location>
        <begin position="64"/>
        <end position="233"/>
    </location>
</feature>
<dbReference type="RefSeq" id="WP_380805307.1">
    <property type="nucleotide sequence ID" value="NZ_JBHUIV010000025.1"/>
</dbReference>
<evidence type="ECO:0000313" key="15">
    <source>
        <dbReference type="EMBL" id="MFD2203218.1"/>
    </source>
</evidence>
<sequence>MKRVLYLLLLTLLSFAFLNCQSSSKEVIFPDEVYRSEALVVTRISANAYVHTSYLLTNDFGNVPCNGLLITSGKEAFVFDTPTDDPSSEELIEWIQSSLGLEIKGVMPTHFHNDCLGGLKSFEDKGIPSYASNHTIQLAKENNFVLPQLGFSDSLELNVGGKTILAKYFGEGHTQDNVVVYFSGEDVLFGGCLIKEMGANKGFLGDANVNSWSNTVENVKKRFPDAKIVVPGHGQYGNIELLDYTINLFKTRHFGEGKFVENQ</sequence>
<evidence type="ECO:0000256" key="9">
    <source>
        <dbReference type="ARBA" id="ARBA00022764"/>
    </source>
</evidence>
<comment type="subcellular location">
    <subcellularLocation>
        <location evidence="3">Periplasm</location>
    </subcellularLocation>
</comment>
<keyword evidence="8 13" id="KW-0732">Signal</keyword>
<gene>
    <name evidence="15" type="primary">bla</name>
    <name evidence="15" type="ORF">ACFSKV_16695</name>
</gene>
<dbReference type="Proteomes" id="UP001597414">
    <property type="component" value="Unassembled WGS sequence"/>
</dbReference>
<feature type="signal peptide" evidence="13">
    <location>
        <begin position="1"/>
        <end position="22"/>
    </location>
</feature>
<evidence type="ECO:0000256" key="4">
    <source>
        <dbReference type="ARBA" id="ARBA00005250"/>
    </source>
</evidence>
<keyword evidence="9" id="KW-0574">Periplasm</keyword>
<keyword evidence="7" id="KW-0479">Metal-binding</keyword>
<dbReference type="Gene3D" id="3.60.15.10">
    <property type="entry name" value="Ribonuclease Z/Hydroxyacylglutathione hydrolase-like"/>
    <property type="match status" value="1"/>
</dbReference>
<comment type="catalytic activity">
    <reaction evidence="1">
        <text>a beta-lactam + H2O = a substituted beta-amino acid</text>
        <dbReference type="Rhea" id="RHEA:20401"/>
        <dbReference type="ChEBI" id="CHEBI:15377"/>
        <dbReference type="ChEBI" id="CHEBI:35627"/>
        <dbReference type="ChEBI" id="CHEBI:140347"/>
        <dbReference type="EC" id="3.5.2.6"/>
    </reaction>
</comment>
<dbReference type="InterPro" id="IPR001279">
    <property type="entry name" value="Metallo-B-lactamas"/>
</dbReference>
<accession>A0ABW5BAR2</accession>
<evidence type="ECO:0000256" key="13">
    <source>
        <dbReference type="SAM" id="SignalP"/>
    </source>
</evidence>
<evidence type="ECO:0000313" key="16">
    <source>
        <dbReference type="Proteomes" id="UP001597414"/>
    </source>
</evidence>
<dbReference type="PANTHER" id="PTHR42951">
    <property type="entry name" value="METALLO-BETA-LACTAMASE DOMAIN-CONTAINING"/>
    <property type="match status" value="1"/>
</dbReference>
<evidence type="ECO:0000256" key="12">
    <source>
        <dbReference type="ARBA" id="ARBA00023251"/>
    </source>
</evidence>
<comment type="caution">
    <text evidence="15">The sequence shown here is derived from an EMBL/GenBank/DDBJ whole genome shotgun (WGS) entry which is preliminary data.</text>
</comment>
<organism evidence="15 16">
    <name type="scientific">Shivajiella indica</name>
    <dbReference type="NCBI Taxonomy" id="872115"/>
    <lineage>
        <taxon>Bacteria</taxon>
        <taxon>Pseudomonadati</taxon>
        <taxon>Bacteroidota</taxon>
        <taxon>Cytophagia</taxon>
        <taxon>Cytophagales</taxon>
        <taxon>Cyclobacteriaceae</taxon>
        <taxon>Shivajiella</taxon>
    </lineage>
</organism>
<dbReference type="SMART" id="SM00849">
    <property type="entry name" value="Lactamase_B"/>
    <property type="match status" value="1"/>
</dbReference>
<dbReference type="InterPro" id="IPR050855">
    <property type="entry name" value="NDM-1-like"/>
</dbReference>
<dbReference type="SUPFAM" id="SSF56281">
    <property type="entry name" value="Metallo-hydrolase/oxidoreductase"/>
    <property type="match status" value="1"/>
</dbReference>
<evidence type="ECO:0000256" key="1">
    <source>
        <dbReference type="ARBA" id="ARBA00001526"/>
    </source>
</evidence>
<dbReference type="EMBL" id="JBHUIV010000025">
    <property type="protein sequence ID" value="MFD2203218.1"/>
    <property type="molecule type" value="Genomic_DNA"/>
</dbReference>
<proteinExistence type="inferred from homology"/>
<evidence type="ECO:0000256" key="11">
    <source>
        <dbReference type="ARBA" id="ARBA00022833"/>
    </source>
</evidence>
<reference evidence="16" key="1">
    <citation type="journal article" date="2019" name="Int. J. Syst. Evol. Microbiol.">
        <title>The Global Catalogue of Microorganisms (GCM) 10K type strain sequencing project: providing services to taxonomists for standard genome sequencing and annotation.</title>
        <authorList>
            <consortium name="The Broad Institute Genomics Platform"/>
            <consortium name="The Broad Institute Genome Sequencing Center for Infectious Disease"/>
            <person name="Wu L."/>
            <person name="Ma J."/>
        </authorList>
    </citation>
    <scope>NUCLEOTIDE SEQUENCE [LARGE SCALE GENOMIC DNA]</scope>
    <source>
        <strain evidence="16">KCTC 19812</strain>
    </source>
</reference>
<evidence type="ECO:0000256" key="7">
    <source>
        <dbReference type="ARBA" id="ARBA00022723"/>
    </source>
</evidence>
<keyword evidence="10 15" id="KW-0378">Hydrolase</keyword>
<feature type="chain" id="PRO_5045576310" description="beta-lactamase" evidence="13">
    <location>
        <begin position="23"/>
        <end position="263"/>
    </location>
</feature>
<dbReference type="Pfam" id="PF00753">
    <property type="entry name" value="Lactamase_B"/>
    <property type="match status" value="1"/>
</dbReference>
<keyword evidence="16" id="KW-1185">Reference proteome</keyword>
<dbReference type="InterPro" id="IPR058199">
    <property type="entry name" value="BlaB//VIM/IMP-1"/>
</dbReference>
<dbReference type="PANTHER" id="PTHR42951:SF4">
    <property type="entry name" value="ACYL-COENZYME A THIOESTERASE MBLAC2"/>
    <property type="match status" value="1"/>
</dbReference>
<comment type="cofactor">
    <cofactor evidence="2">
        <name>Zn(2+)</name>
        <dbReference type="ChEBI" id="CHEBI:29105"/>
    </cofactor>
</comment>
<name>A0ABW5BAR2_9BACT</name>
<evidence type="ECO:0000256" key="6">
    <source>
        <dbReference type="ARBA" id="ARBA00012865"/>
    </source>
</evidence>
<dbReference type="CDD" id="cd16302">
    <property type="entry name" value="CcrA-like_MBL-B1"/>
    <property type="match status" value="1"/>
</dbReference>
<evidence type="ECO:0000259" key="14">
    <source>
        <dbReference type="SMART" id="SM00849"/>
    </source>
</evidence>
<comment type="similarity">
    <text evidence="4">Belongs to the metallo-beta-lactamase superfamily. Class-B beta-lactamase family.</text>
</comment>
<dbReference type="EC" id="3.5.2.6" evidence="6"/>
<keyword evidence="11" id="KW-0862">Zinc</keyword>
<evidence type="ECO:0000256" key="2">
    <source>
        <dbReference type="ARBA" id="ARBA00001947"/>
    </source>
</evidence>
<dbReference type="NCBIfam" id="NF033088">
    <property type="entry name" value="bla_subclass_B1"/>
    <property type="match status" value="1"/>
</dbReference>
<evidence type="ECO:0000256" key="3">
    <source>
        <dbReference type="ARBA" id="ARBA00004418"/>
    </source>
</evidence>